<keyword evidence="1" id="KW-1133">Transmembrane helix</keyword>
<feature type="transmembrane region" description="Helical" evidence="1">
    <location>
        <begin position="48"/>
        <end position="68"/>
    </location>
</feature>
<dbReference type="OrthoDB" id="8283003at2"/>
<dbReference type="AlphaFoldDB" id="A0A3R9ZS02"/>
<comment type="caution">
    <text evidence="2">The sequence shown here is derived from an EMBL/GenBank/DDBJ whole genome shotgun (WGS) entry which is preliminary data.</text>
</comment>
<feature type="transmembrane region" description="Helical" evidence="1">
    <location>
        <begin position="12"/>
        <end position="36"/>
    </location>
</feature>
<gene>
    <name evidence="2" type="ORF">EJC49_11185</name>
</gene>
<dbReference type="RefSeq" id="WP_126700013.1">
    <property type="nucleotide sequence ID" value="NZ_RWKW01000036.1"/>
</dbReference>
<keyword evidence="1" id="KW-0812">Transmembrane</keyword>
<feature type="transmembrane region" description="Helical" evidence="1">
    <location>
        <begin position="123"/>
        <end position="153"/>
    </location>
</feature>
<dbReference type="Proteomes" id="UP000278398">
    <property type="component" value="Unassembled WGS sequence"/>
</dbReference>
<feature type="transmembrane region" description="Helical" evidence="1">
    <location>
        <begin position="80"/>
        <end position="103"/>
    </location>
</feature>
<name>A0A3R9ZS02_9HYPH</name>
<dbReference type="EMBL" id="RWKW01000036">
    <property type="protein sequence ID" value="RST86328.1"/>
    <property type="molecule type" value="Genomic_DNA"/>
</dbReference>
<evidence type="ECO:0000256" key="1">
    <source>
        <dbReference type="SAM" id="Phobius"/>
    </source>
</evidence>
<proteinExistence type="predicted"/>
<keyword evidence="1" id="KW-0472">Membrane</keyword>
<sequence>MTGRPDRNRLKAALWLLAGSLAWALAIGASAALSLLWREWQNRDAQAFVVALFGAGAFLAYAPATIIAKYLGGKRAETRFAATMVLLAGATIALTAVFFGYWYRLYYARWHEPAFSIGWTFQYVFTMAAAFYHFLVLGLRMYLPLGLAALLAFSLMQARQRR</sequence>
<evidence type="ECO:0000313" key="2">
    <source>
        <dbReference type="EMBL" id="RST86328.1"/>
    </source>
</evidence>
<protein>
    <submittedName>
        <fullName evidence="2">Uncharacterized protein</fullName>
    </submittedName>
</protein>
<evidence type="ECO:0000313" key="3">
    <source>
        <dbReference type="Proteomes" id="UP000278398"/>
    </source>
</evidence>
<keyword evidence="3" id="KW-1185">Reference proteome</keyword>
<organism evidence="2 3">
    <name type="scientific">Aquibium carbonis</name>
    <dbReference type="NCBI Taxonomy" id="2495581"/>
    <lineage>
        <taxon>Bacteria</taxon>
        <taxon>Pseudomonadati</taxon>
        <taxon>Pseudomonadota</taxon>
        <taxon>Alphaproteobacteria</taxon>
        <taxon>Hyphomicrobiales</taxon>
        <taxon>Phyllobacteriaceae</taxon>
        <taxon>Aquibium</taxon>
    </lineage>
</organism>
<accession>A0A3R9ZS02</accession>
<reference evidence="2 3" key="1">
    <citation type="submission" date="2018-12" db="EMBL/GenBank/DDBJ databases">
        <title>Mesorhizobium carbonis sp. nov., isolated from coal mine water.</title>
        <authorList>
            <person name="Xin W."/>
            <person name="Xu Z."/>
            <person name="Xiang F."/>
            <person name="Zhang J."/>
            <person name="Xi L."/>
            <person name="Liu J."/>
        </authorList>
    </citation>
    <scope>NUCLEOTIDE SEQUENCE [LARGE SCALE GENOMIC DNA]</scope>
    <source>
        <strain evidence="2 3">B2.3</strain>
    </source>
</reference>